<reference evidence="2 3" key="1">
    <citation type="journal article" date="2021" name="Nat. Commun.">
        <title>Reductive evolution and unique predatory mode in the CPR bacterium Vampirococcus lugosii.</title>
        <authorList>
            <person name="Moreira D."/>
            <person name="Zivanovic Y."/>
            <person name="Lopez-Archilla A.I."/>
            <person name="Iniesto M."/>
            <person name="Lopez-Garcia P."/>
        </authorList>
    </citation>
    <scope>NUCLEOTIDE SEQUENCE [LARGE SCALE GENOMIC DNA]</scope>
    <source>
        <strain evidence="2">Chiprana</strain>
    </source>
</reference>
<keyword evidence="3" id="KW-1185">Reference proteome</keyword>
<gene>
    <name evidence="2" type="ORF">VAMP_13n207</name>
</gene>
<evidence type="ECO:0000313" key="3">
    <source>
        <dbReference type="Proteomes" id="UP000680365"/>
    </source>
</evidence>
<sequence>MIFVYFKLKIIEIMIKFILDFLIFPFKKNKENNKFNELIVFLFRKYPAYLWKNISFSKILWKIIALPIFILYIIFKK</sequence>
<evidence type="ECO:0000256" key="1">
    <source>
        <dbReference type="SAM" id="Phobius"/>
    </source>
</evidence>
<evidence type="ECO:0000313" key="2">
    <source>
        <dbReference type="EMBL" id="MBS8121675.1"/>
    </source>
</evidence>
<dbReference type="EMBL" id="JAEDAM010000009">
    <property type="protein sequence ID" value="MBS8121675.1"/>
    <property type="molecule type" value="Genomic_DNA"/>
</dbReference>
<keyword evidence="1" id="KW-0472">Membrane</keyword>
<feature type="transmembrane region" description="Helical" evidence="1">
    <location>
        <begin position="59"/>
        <end position="75"/>
    </location>
</feature>
<name>A0ABS5QK96_9BACT</name>
<proteinExistence type="predicted"/>
<keyword evidence="1" id="KW-1133">Transmembrane helix</keyword>
<comment type="caution">
    <text evidence="2">The sequence shown here is derived from an EMBL/GenBank/DDBJ whole genome shotgun (WGS) entry which is preliminary data.</text>
</comment>
<organism evidence="2 3">
    <name type="scientific">Candidatus Vampirococcus lugosii</name>
    <dbReference type="NCBI Taxonomy" id="2789015"/>
    <lineage>
        <taxon>Bacteria</taxon>
        <taxon>Candidatus Absconditibacteriota</taxon>
        <taxon>Vampirococcus</taxon>
    </lineage>
</organism>
<accession>A0ABS5QK96</accession>
<dbReference type="Proteomes" id="UP000680365">
    <property type="component" value="Unassembled WGS sequence"/>
</dbReference>
<feature type="transmembrane region" description="Helical" evidence="1">
    <location>
        <begin position="6"/>
        <end position="26"/>
    </location>
</feature>
<keyword evidence="1" id="KW-0812">Transmembrane</keyword>
<protein>
    <submittedName>
        <fullName evidence="2">Uncharacterized protein</fullName>
    </submittedName>
</protein>